<accession>A0ABT8SJW4</accession>
<comment type="caution">
    <text evidence="2">The sequence shown here is derived from an EMBL/GenBank/DDBJ whole genome shotgun (WGS) entry which is preliminary data.</text>
</comment>
<sequence>MTPLRLTAICAVAATALAACATPTAYAPAGYGGQRGGYSEQFIQADRARVAFSGNSVTSRETVEMYLLYRAAELTLERGYDWFETDNRMTARDTRYVDTIDAWYRSHYGPFWGPSWRFYSRGYWSPWGPRWHDDVRAVTRYEAQAEITMHRGPRPPGERDAFDAREVIQNLGPRVMRPGTPAPPRY</sequence>
<name>A0ABT8SJW4_9CAUL</name>
<protein>
    <recommendedName>
        <fullName evidence="4">DUF4136 domain-containing protein</fullName>
    </recommendedName>
</protein>
<dbReference type="Proteomes" id="UP001169063">
    <property type="component" value="Unassembled WGS sequence"/>
</dbReference>
<feature type="chain" id="PRO_5047413807" description="DUF4136 domain-containing protein" evidence="1">
    <location>
        <begin position="22"/>
        <end position="186"/>
    </location>
</feature>
<evidence type="ECO:0008006" key="4">
    <source>
        <dbReference type="Google" id="ProtNLM"/>
    </source>
</evidence>
<keyword evidence="1" id="KW-0732">Signal</keyword>
<dbReference type="RefSeq" id="WP_302109288.1">
    <property type="nucleotide sequence ID" value="NZ_JAUKTR010000002.1"/>
</dbReference>
<proteinExistence type="predicted"/>
<evidence type="ECO:0000313" key="3">
    <source>
        <dbReference type="Proteomes" id="UP001169063"/>
    </source>
</evidence>
<evidence type="ECO:0000313" key="2">
    <source>
        <dbReference type="EMBL" id="MDO1558854.1"/>
    </source>
</evidence>
<keyword evidence="3" id="KW-1185">Reference proteome</keyword>
<dbReference type="PROSITE" id="PS51257">
    <property type="entry name" value="PROKAR_LIPOPROTEIN"/>
    <property type="match status" value="1"/>
</dbReference>
<gene>
    <name evidence="2" type="ORF">Q0812_05370</name>
</gene>
<organism evidence="2 3">
    <name type="scientific">Peiella sedimenti</name>
    <dbReference type="NCBI Taxonomy" id="3061083"/>
    <lineage>
        <taxon>Bacteria</taxon>
        <taxon>Pseudomonadati</taxon>
        <taxon>Pseudomonadota</taxon>
        <taxon>Alphaproteobacteria</taxon>
        <taxon>Caulobacterales</taxon>
        <taxon>Caulobacteraceae</taxon>
        <taxon>Peiella</taxon>
    </lineage>
</organism>
<dbReference type="NCBIfam" id="NF047637">
    <property type="entry name" value="lipo_CC0125"/>
    <property type="match status" value="1"/>
</dbReference>
<feature type="signal peptide" evidence="1">
    <location>
        <begin position="1"/>
        <end position="21"/>
    </location>
</feature>
<dbReference type="EMBL" id="JAUKTR010000002">
    <property type="protein sequence ID" value="MDO1558854.1"/>
    <property type="molecule type" value="Genomic_DNA"/>
</dbReference>
<evidence type="ECO:0000256" key="1">
    <source>
        <dbReference type="SAM" id="SignalP"/>
    </source>
</evidence>
<reference evidence="2" key="1">
    <citation type="submission" date="2023-07" db="EMBL/GenBank/DDBJ databases">
        <title>Brevundimonas soil sp. nov., isolated from the soil of chemical plant.</title>
        <authorList>
            <person name="Wu N."/>
        </authorList>
    </citation>
    <scope>NUCLEOTIDE SEQUENCE</scope>
    <source>
        <strain evidence="2">XZ-24</strain>
    </source>
</reference>